<evidence type="ECO:0000259" key="1">
    <source>
        <dbReference type="SMART" id="SM00857"/>
    </source>
</evidence>
<dbReference type="KEGG" id="aagg:ETAA8_66180"/>
<dbReference type="GO" id="GO:0000150">
    <property type="term" value="F:DNA strand exchange activity"/>
    <property type="evidence" value="ECO:0007669"/>
    <property type="project" value="InterPro"/>
</dbReference>
<dbReference type="Proteomes" id="UP000315017">
    <property type="component" value="Chromosome"/>
</dbReference>
<dbReference type="SUPFAM" id="SSF53041">
    <property type="entry name" value="Resolvase-like"/>
    <property type="match status" value="1"/>
</dbReference>
<dbReference type="EMBL" id="CP036274">
    <property type="protein sequence ID" value="QDU31469.1"/>
    <property type="molecule type" value="Genomic_DNA"/>
</dbReference>
<dbReference type="AlphaFoldDB" id="A0A517YMK8"/>
<dbReference type="InterPro" id="IPR036162">
    <property type="entry name" value="Resolvase-like_N_sf"/>
</dbReference>
<protein>
    <recommendedName>
        <fullName evidence="1">Resolvase/invertase-type recombinase catalytic domain-containing protein</fullName>
    </recommendedName>
</protein>
<dbReference type="OrthoDB" id="284280at2"/>
<organism evidence="2 4">
    <name type="scientific">Anatilimnocola aggregata</name>
    <dbReference type="NCBI Taxonomy" id="2528021"/>
    <lineage>
        <taxon>Bacteria</taxon>
        <taxon>Pseudomonadati</taxon>
        <taxon>Planctomycetota</taxon>
        <taxon>Planctomycetia</taxon>
        <taxon>Pirellulales</taxon>
        <taxon>Pirellulaceae</taxon>
        <taxon>Anatilimnocola</taxon>
    </lineage>
</organism>
<feature type="domain" description="Resolvase/invertase-type recombinase catalytic" evidence="1">
    <location>
        <begin position="99"/>
        <end position="241"/>
    </location>
</feature>
<proteinExistence type="predicted"/>
<keyword evidence="4" id="KW-1185">Reference proteome</keyword>
<dbReference type="InterPro" id="IPR006119">
    <property type="entry name" value="Resolv_N"/>
</dbReference>
<accession>A0A517YMK8</accession>
<dbReference type="Pfam" id="PF00239">
    <property type="entry name" value="Resolvase"/>
    <property type="match status" value="1"/>
</dbReference>
<dbReference type="KEGG" id="aagg:ETAA8_66270"/>
<dbReference type="SMART" id="SM00857">
    <property type="entry name" value="Resolvase"/>
    <property type="match status" value="1"/>
</dbReference>
<dbReference type="RefSeq" id="WP_145098631.1">
    <property type="nucleotide sequence ID" value="NZ_CP036274.1"/>
</dbReference>
<evidence type="ECO:0000313" key="3">
    <source>
        <dbReference type="EMBL" id="QDU31469.1"/>
    </source>
</evidence>
<dbReference type="Gene3D" id="3.40.50.1390">
    <property type="entry name" value="Resolvase, N-terminal catalytic domain"/>
    <property type="match status" value="1"/>
</dbReference>
<reference evidence="2 4" key="1">
    <citation type="submission" date="2019-02" db="EMBL/GenBank/DDBJ databases">
        <title>Deep-cultivation of Planctomycetes and their phenomic and genomic characterization uncovers novel biology.</title>
        <authorList>
            <person name="Wiegand S."/>
            <person name="Jogler M."/>
            <person name="Boedeker C."/>
            <person name="Pinto D."/>
            <person name="Vollmers J."/>
            <person name="Rivas-Marin E."/>
            <person name="Kohn T."/>
            <person name="Peeters S.H."/>
            <person name="Heuer A."/>
            <person name="Rast P."/>
            <person name="Oberbeckmann S."/>
            <person name="Bunk B."/>
            <person name="Jeske O."/>
            <person name="Meyerdierks A."/>
            <person name="Storesund J.E."/>
            <person name="Kallscheuer N."/>
            <person name="Luecker S."/>
            <person name="Lage O.M."/>
            <person name="Pohl T."/>
            <person name="Merkel B.J."/>
            <person name="Hornburger P."/>
            <person name="Mueller R.-W."/>
            <person name="Bruemmer F."/>
            <person name="Labrenz M."/>
            <person name="Spormann A.M."/>
            <person name="Op den Camp H."/>
            <person name="Overmann J."/>
            <person name="Amann R."/>
            <person name="Jetten M.S.M."/>
            <person name="Mascher T."/>
            <person name="Medema M.H."/>
            <person name="Devos D.P."/>
            <person name="Kaster A.-K."/>
            <person name="Ovreas L."/>
            <person name="Rohde M."/>
            <person name="Galperin M.Y."/>
            <person name="Jogler C."/>
        </authorList>
    </citation>
    <scope>NUCLEOTIDE SEQUENCE [LARGE SCALE GENOMIC DNA]</scope>
    <source>
        <strain evidence="2 4">ETA_A8</strain>
    </source>
</reference>
<evidence type="ECO:0000313" key="2">
    <source>
        <dbReference type="EMBL" id="QDU31460.1"/>
    </source>
</evidence>
<gene>
    <name evidence="2" type="ORF">ETAA8_66180</name>
    <name evidence="3" type="ORF">ETAA8_66270</name>
</gene>
<name>A0A517YMK8_9BACT</name>
<dbReference type="GO" id="GO:0003677">
    <property type="term" value="F:DNA binding"/>
    <property type="evidence" value="ECO:0007669"/>
    <property type="project" value="InterPro"/>
</dbReference>
<dbReference type="EMBL" id="CP036274">
    <property type="protein sequence ID" value="QDU31460.1"/>
    <property type="molecule type" value="Genomic_DNA"/>
</dbReference>
<sequence length="400" mass="44228">MLGSLSVGTSVGSICGGEKESWIEGRLLKMADVCRLTNCHPNTIRRNSEGENPKLVCLRLPSGARRFTIESVRRFLGETKETVITDEVQQGKSSGTIPVAAIIRVSSAKQNTARGDSDKSSLEHQEERVATFIKVKWGNRADVTWYKSVGGGMDFNRPALVRLIGDIIAGKFRGGFLVAQDFTRICRFGVKLIEHLAKIGGCNLVYTMDESDAEAKGFAEGLQSELLSIITHFTARESGRKAKAILTVRVSPDVVQEIWRMGQAGYSHRFIAKALADAGKGRGECGREITKRIVERILKEHGDGLRVLESTTNTNSLAVQNSFLEFFQAKVRLTGIDNCRCRRTALLAHYREWCKAQGKTPMGEVSISRTMKKHYPQLSSKLTDDSCVQYVGMTFVTSQT</sequence>
<evidence type="ECO:0000313" key="4">
    <source>
        <dbReference type="Proteomes" id="UP000315017"/>
    </source>
</evidence>